<keyword evidence="4" id="KW-0813">Transport</keyword>
<evidence type="ECO:0000256" key="7">
    <source>
        <dbReference type="ARBA" id="ARBA00023242"/>
    </source>
</evidence>
<sequence>MVFQNLLEDVKKFLQGSVEHCTIGVQILSQLVCEMNSLVEMDVQVSFSKMRKIVTSFRDSNS</sequence>
<dbReference type="HOGENOM" id="CLU_2906479_0_0_1"/>
<evidence type="ECO:0000256" key="1">
    <source>
        <dbReference type="ARBA" id="ARBA00004123"/>
    </source>
</evidence>
<dbReference type="GO" id="GO:0006611">
    <property type="term" value="P:protein export from nucleus"/>
    <property type="evidence" value="ECO:0007669"/>
    <property type="project" value="TreeGrafter"/>
</dbReference>
<protein>
    <submittedName>
        <fullName evidence="8">GM22509</fullName>
    </submittedName>
</protein>
<accession>B4IKG3</accession>
<evidence type="ECO:0000256" key="2">
    <source>
        <dbReference type="ARBA" id="ARBA00004496"/>
    </source>
</evidence>
<dbReference type="GO" id="GO:0005737">
    <property type="term" value="C:cytoplasm"/>
    <property type="evidence" value="ECO:0007669"/>
    <property type="project" value="UniProtKB-SubCell"/>
</dbReference>
<name>B4IKG3_DROSE</name>
<comment type="similarity">
    <text evidence="3">Belongs to the exportin family.</text>
</comment>
<dbReference type="InterPro" id="IPR044189">
    <property type="entry name" value="XPO4/7-like"/>
</dbReference>
<evidence type="ECO:0000256" key="6">
    <source>
        <dbReference type="ARBA" id="ARBA00022927"/>
    </source>
</evidence>
<evidence type="ECO:0000313" key="9">
    <source>
        <dbReference type="Proteomes" id="UP000001292"/>
    </source>
</evidence>
<dbReference type="STRING" id="7238.B4IKG3"/>
<dbReference type="GO" id="GO:0005049">
    <property type="term" value="F:nuclear export signal receptor activity"/>
    <property type="evidence" value="ECO:0007669"/>
    <property type="project" value="InterPro"/>
</dbReference>
<dbReference type="EMBL" id="CH480852">
    <property type="protein sequence ID" value="EDW51555.1"/>
    <property type="molecule type" value="Genomic_DNA"/>
</dbReference>
<evidence type="ECO:0000313" key="8">
    <source>
        <dbReference type="EMBL" id="EDW51555.1"/>
    </source>
</evidence>
<gene>
    <name evidence="8" type="primary">Dsec\GM22509</name>
    <name evidence="8" type="ORF">Dsec_GM22509</name>
</gene>
<dbReference type="AlphaFoldDB" id="B4IKG3"/>
<dbReference type="PANTHER" id="PTHR12596:SF2">
    <property type="entry name" value="EXPORTIN-7 ISOFORM X1"/>
    <property type="match status" value="1"/>
</dbReference>
<dbReference type="GO" id="GO:0005643">
    <property type="term" value="C:nuclear pore"/>
    <property type="evidence" value="ECO:0007669"/>
    <property type="project" value="TreeGrafter"/>
</dbReference>
<evidence type="ECO:0000256" key="5">
    <source>
        <dbReference type="ARBA" id="ARBA00022490"/>
    </source>
</evidence>
<evidence type="ECO:0000256" key="4">
    <source>
        <dbReference type="ARBA" id="ARBA00022448"/>
    </source>
</evidence>
<keyword evidence="6" id="KW-0653">Protein transport</keyword>
<proteinExistence type="inferred from homology"/>
<organism evidence="9">
    <name type="scientific">Drosophila sechellia</name>
    <name type="common">Fruit fly</name>
    <dbReference type="NCBI Taxonomy" id="7238"/>
    <lineage>
        <taxon>Eukaryota</taxon>
        <taxon>Metazoa</taxon>
        <taxon>Ecdysozoa</taxon>
        <taxon>Arthropoda</taxon>
        <taxon>Hexapoda</taxon>
        <taxon>Insecta</taxon>
        <taxon>Pterygota</taxon>
        <taxon>Neoptera</taxon>
        <taxon>Endopterygota</taxon>
        <taxon>Diptera</taxon>
        <taxon>Brachycera</taxon>
        <taxon>Muscomorpha</taxon>
        <taxon>Ephydroidea</taxon>
        <taxon>Drosophilidae</taxon>
        <taxon>Drosophila</taxon>
        <taxon>Sophophora</taxon>
    </lineage>
</organism>
<dbReference type="PANTHER" id="PTHR12596">
    <property type="entry name" value="EXPORTIN 4,7-RELATED"/>
    <property type="match status" value="1"/>
</dbReference>
<keyword evidence="7" id="KW-0539">Nucleus</keyword>
<keyword evidence="5" id="KW-0963">Cytoplasm</keyword>
<keyword evidence="9" id="KW-1185">Reference proteome</keyword>
<dbReference type="Proteomes" id="UP000001292">
    <property type="component" value="Unassembled WGS sequence"/>
</dbReference>
<comment type="subcellular location">
    <subcellularLocation>
        <location evidence="2">Cytoplasm</location>
    </subcellularLocation>
    <subcellularLocation>
        <location evidence="1">Nucleus</location>
    </subcellularLocation>
</comment>
<reference evidence="8 9" key="1">
    <citation type="journal article" date="2007" name="Nature">
        <title>Evolution of genes and genomes on the Drosophila phylogeny.</title>
        <authorList>
            <consortium name="Drosophila 12 Genomes Consortium"/>
            <person name="Clark A.G."/>
            <person name="Eisen M.B."/>
            <person name="Smith D.R."/>
            <person name="Bergman C.M."/>
            <person name="Oliver B."/>
            <person name="Markow T.A."/>
            <person name="Kaufman T.C."/>
            <person name="Kellis M."/>
            <person name="Gelbart W."/>
            <person name="Iyer V.N."/>
            <person name="Pollard D.A."/>
            <person name="Sackton T.B."/>
            <person name="Larracuente A.M."/>
            <person name="Singh N.D."/>
            <person name="Abad J.P."/>
            <person name="Abt D.N."/>
            <person name="Adryan B."/>
            <person name="Aguade M."/>
            <person name="Akashi H."/>
            <person name="Anderson W.W."/>
            <person name="Aquadro C.F."/>
            <person name="Ardell D.H."/>
            <person name="Arguello R."/>
            <person name="Artieri C.G."/>
            <person name="Barbash D.A."/>
            <person name="Barker D."/>
            <person name="Barsanti P."/>
            <person name="Batterham P."/>
            <person name="Batzoglou S."/>
            <person name="Begun D."/>
            <person name="Bhutkar A."/>
            <person name="Blanco E."/>
            <person name="Bosak S.A."/>
            <person name="Bradley R.K."/>
            <person name="Brand A.D."/>
            <person name="Brent M.R."/>
            <person name="Brooks A.N."/>
            <person name="Brown R.H."/>
            <person name="Butlin R.K."/>
            <person name="Caggese C."/>
            <person name="Calvi B.R."/>
            <person name="Bernardo de Carvalho A."/>
            <person name="Caspi A."/>
            <person name="Castrezana S."/>
            <person name="Celniker S.E."/>
            <person name="Chang J.L."/>
            <person name="Chapple C."/>
            <person name="Chatterji S."/>
            <person name="Chinwalla A."/>
            <person name="Civetta A."/>
            <person name="Clifton S.W."/>
            <person name="Comeron J.M."/>
            <person name="Costello J.C."/>
            <person name="Coyne J.A."/>
            <person name="Daub J."/>
            <person name="David R.G."/>
            <person name="Delcher A.L."/>
            <person name="Delehaunty K."/>
            <person name="Do C.B."/>
            <person name="Ebling H."/>
            <person name="Edwards K."/>
            <person name="Eickbush T."/>
            <person name="Evans J.D."/>
            <person name="Filipski A."/>
            <person name="Findeiss S."/>
            <person name="Freyhult E."/>
            <person name="Fulton L."/>
            <person name="Fulton R."/>
            <person name="Garcia A.C."/>
            <person name="Gardiner A."/>
            <person name="Garfield D.A."/>
            <person name="Garvin B.E."/>
            <person name="Gibson G."/>
            <person name="Gilbert D."/>
            <person name="Gnerre S."/>
            <person name="Godfrey J."/>
            <person name="Good R."/>
            <person name="Gotea V."/>
            <person name="Gravely B."/>
            <person name="Greenberg A.J."/>
            <person name="Griffiths-Jones S."/>
            <person name="Gross S."/>
            <person name="Guigo R."/>
            <person name="Gustafson E.A."/>
            <person name="Haerty W."/>
            <person name="Hahn M.W."/>
            <person name="Halligan D.L."/>
            <person name="Halpern A.L."/>
            <person name="Halter G.M."/>
            <person name="Han M.V."/>
            <person name="Heger A."/>
            <person name="Hillier L."/>
            <person name="Hinrichs A.S."/>
            <person name="Holmes I."/>
            <person name="Hoskins R.A."/>
            <person name="Hubisz M.J."/>
            <person name="Hultmark D."/>
            <person name="Huntley M.A."/>
            <person name="Jaffe D.B."/>
            <person name="Jagadeeshan S."/>
            <person name="Jeck W.R."/>
            <person name="Johnson J."/>
            <person name="Jones C.D."/>
            <person name="Jordan W.C."/>
            <person name="Karpen G.H."/>
            <person name="Kataoka E."/>
            <person name="Keightley P.D."/>
            <person name="Kheradpour P."/>
            <person name="Kirkness E.F."/>
            <person name="Koerich L.B."/>
            <person name="Kristiansen K."/>
            <person name="Kudrna D."/>
            <person name="Kulathinal R.J."/>
            <person name="Kumar S."/>
            <person name="Kwok R."/>
            <person name="Lander E."/>
            <person name="Langley C.H."/>
            <person name="Lapoint R."/>
            <person name="Lazzaro B.P."/>
            <person name="Lee S.J."/>
            <person name="Levesque L."/>
            <person name="Li R."/>
            <person name="Lin C.F."/>
            <person name="Lin M.F."/>
            <person name="Lindblad-Toh K."/>
            <person name="Llopart A."/>
            <person name="Long M."/>
            <person name="Low L."/>
            <person name="Lozovsky E."/>
            <person name="Lu J."/>
            <person name="Luo M."/>
            <person name="Machado C.A."/>
            <person name="Makalowski W."/>
            <person name="Marzo M."/>
            <person name="Matsuda M."/>
            <person name="Matzkin L."/>
            <person name="McAllister B."/>
            <person name="McBride C.S."/>
            <person name="McKernan B."/>
            <person name="McKernan K."/>
            <person name="Mendez-Lago M."/>
            <person name="Minx P."/>
            <person name="Mollenhauer M.U."/>
            <person name="Montooth K."/>
            <person name="Mount S.M."/>
            <person name="Mu X."/>
            <person name="Myers E."/>
            <person name="Negre B."/>
            <person name="Newfeld S."/>
            <person name="Nielsen R."/>
            <person name="Noor M.A."/>
            <person name="O'Grady P."/>
            <person name="Pachter L."/>
            <person name="Papaceit M."/>
            <person name="Parisi M.J."/>
            <person name="Parisi M."/>
            <person name="Parts L."/>
            <person name="Pedersen J.S."/>
            <person name="Pesole G."/>
            <person name="Phillippy A.M."/>
            <person name="Ponting C.P."/>
            <person name="Pop M."/>
            <person name="Porcelli D."/>
            <person name="Powell J.R."/>
            <person name="Prohaska S."/>
            <person name="Pruitt K."/>
            <person name="Puig M."/>
            <person name="Quesneville H."/>
            <person name="Ram K.R."/>
            <person name="Rand D."/>
            <person name="Rasmussen M.D."/>
            <person name="Reed L.K."/>
            <person name="Reenan R."/>
            <person name="Reily A."/>
            <person name="Remington K.A."/>
            <person name="Rieger T.T."/>
            <person name="Ritchie M.G."/>
            <person name="Robin C."/>
            <person name="Rogers Y.H."/>
            <person name="Rohde C."/>
            <person name="Rozas J."/>
            <person name="Rubenfield M.J."/>
            <person name="Ruiz A."/>
            <person name="Russo S."/>
            <person name="Salzberg S.L."/>
            <person name="Sanchez-Gracia A."/>
            <person name="Saranga D.J."/>
            <person name="Sato H."/>
            <person name="Schaeffer S.W."/>
            <person name="Schatz M.C."/>
            <person name="Schlenke T."/>
            <person name="Schwartz R."/>
            <person name="Segarra C."/>
            <person name="Singh R.S."/>
            <person name="Sirot L."/>
            <person name="Sirota M."/>
            <person name="Sisneros N.B."/>
            <person name="Smith C.D."/>
            <person name="Smith T.F."/>
            <person name="Spieth J."/>
            <person name="Stage D.E."/>
            <person name="Stark A."/>
            <person name="Stephan W."/>
            <person name="Strausberg R.L."/>
            <person name="Strempel S."/>
            <person name="Sturgill D."/>
            <person name="Sutton G."/>
            <person name="Sutton G.G."/>
            <person name="Tao W."/>
            <person name="Teichmann S."/>
            <person name="Tobari Y.N."/>
            <person name="Tomimura Y."/>
            <person name="Tsolas J.M."/>
            <person name="Valente V.L."/>
            <person name="Venter E."/>
            <person name="Venter J.C."/>
            <person name="Vicario S."/>
            <person name="Vieira F.G."/>
            <person name="Vilella A.J."/>
            <person name="Villasante A."/>
            <person name="Walenz B."/>
            <person name="Wang J."/>
            <person name="Wasserman M."/>
            <person name="Watts T."/>
            <person name="Wilson D."/>
            <person name="Wilson R.K."/>
            <person name="Wing R.A."/>
            <person name="Wolfner M.F."/>
            <person name="Wong A."/>
            <person name="Wong G.K."/>
            <person name="Wu C.I."/>
            <person name="Wu G."/>
            <person name="Yamamoto D."/>
            <person name="Yang H.P."/>
            <person name="Yang S.P."/>
            <person name="Yorke J.A."/>
            <person name="Yoshida K."/>
            <person name="Zdobnov E."/>
            <person name="Zhang P."/>
            <person name="Zhang Y."/>
            <person name="Zimin A.V."/>
            <person name="Baldwin J."/>
            <person name="Abdouelleil A."/>
            <person name="Abdulkadir J."/>
            <person name="Abebe A."/>
            <person name="Abera B."/>
            <person name="Abreu J."/>
            <person name="Acer S.C."/>
            <person name="Aftuck L."/>
            <person name="Alexander A."/>
            <person name="An P."/>
            <person name="Anderson E."/>
            <person name="Anderson S."/>
            <person name="Arachi H."/>
            <person name="Azer M."/>
            <person name="Bachantsang P."/>
            <person name="Barry A."/>
            <person name="Bayul T."/>
            <person name="Berlin A."/>
            <person name="Bessette D."/>
            <person name="Bloom T."/>
            <person name="Blye J."/>
            <person name="Boguslavskiy L."/>
            <person name="Bonnet C."/>
            <person name="Boukhgalter B."/>
            <person name="Bourzgui I."/>
            <person name="Brown A."/>
            <person name="Cahill P."/>
            <person name="Channer S."/>
            <person name="Cheshatsang Y."/>
            <person name="Chuda L."/>
            <person name="Citroen M."/>
            <person name="Collymore A."/>
            <person name="Cooke P."/>
            <person name="Costello M."/>
            <person name="D'Aco K."/>
            <person name="Daza R."/>
            <person name="De Haan G."/>
            <person name="DeGray S."/>
            <person name="DeMaso C."/>
            <person name="Dhargay N."/>
            <person name="Dooley K."/>
            <person name="Dooley E."/>
            <person name="Doricent M."/>
            <person name="Dorje P."/>
            <person name="Dorjee K."/>
            <person name="Dupes A."/>
            <person name="Elong R."/>
            <person name="Falk J."/>
            <person name="Farina A."/>
            <person name="Faro S."/>
            <person name="Ferguson D."/>
            <person name="Fisher S."/>
            <person name="Foley C.D."/>
            <person name="Franke A."/>
            <person name="Friedrich D."/>
            <person name="Gadbois L."/>
            <person name="Gearin G."/>
            <person name="Gearin C.R."/>
            <person name="Giannoukos G."/>
            <person name="Goode T."/>
            <person name="Graham J."/>
            <person name="Grandbois E."/>
            <person name="Grewal S."/>
            <person name="Gyaltsen K."/>
            <person name="Hafez N."/>
            <person name="Hagos B."/>
            <person name="Hall J."/>
            <person name="Henson C."/>
            <person name="Hollinger A."/>
            <person name="Honan T."/>
            <person name="Huard M.D."/>
            <person name="Hughes L."/>
            <person name="Hurhula B."/>
            <person name="Husby M.E."/>
            <person name="Kamat A."/>
            <person name="Kanga B."/>
            <person name="Kashin S."/>
            <person name="Khazanovich D."/>
            <person name="Kisner P."/>
            <person name="Lance K."/>
            <person name="Lara M."/>
            <person name="Lee W."/>
            <person name="Lennon N."/>
            <person name="Letendre F."/>
            <person name="LeVine R."/>
            <person name="Lipovsky A."/>
            <person name="Liu X."/>
            <person name="Liu J."/>
            <person name="Liu S."/>
            <person name="Lokyitsang T."/>
            <person name="Lokyitsang Y."/>
            <person name="Lubonja R."/>
            <person name="Lui A."/>
            <person name="MacDonald P."/>
            <person name="Magnisalis V."/>
            <person name="Maru K."/>
            <person name="Matthews C."/>
            <person name="McCusker W."/>
            <person name="McDonough S."/>
            <person name="Mehta T."/>
            <person name="Meldrim J."/>
            <person name="Meneus L."/>
            <person name="Mihai O."/>
            <person name="Mihalev A."/>
            <person name="Mihova T."/>
            <person name="Mittelman R."/>
            <person name="Mlenga V."/>
            <person name="Montmayeur A."/>
            <person name="Mulrain L."/>
            <person name="Navidi A."/>
            <person name="Naylor J."/>
            <person name="Negash T."/>
            <person name="Nguyen T."/>
            <person name="Nguyen N."/>
            <person name="Nicol R."/>
            <person name="Norbu C."/>
            <person name="Norbu N."/>
            <person name="Novod N."/>
            <person name="O'Neill B."/>
            <person name="Osman S."/>
            <person name="Markiewicz E."/>
            <person name="Oyono O.L."/>
            <person name="Patti C."/>
            <person name="Phunkhang P."/>
            <person name="Pierre F."/>
            <person name="Priest M."/>
            <person name="Raghuraman S."/>
            <person name="Rege F."/>
            <person name="Reyes R."/>
            <person name="Rise C."/>
            <person name="Rogov P."/>
            <person name="Ross K."/>
            <person name="Ryan E."/>
            <person name="Settipalli S."/>
            <person name="Shea T."/>
            <person name="Sherpa N."/>
            <person name="Shi L."/>
            <person name="Shih D."/>
            <person name="Sparrow T."/>
            <person name="Spaulding J."/>
            <person name="Stalker J."/>
            <person name="Stange-Thomann N."/>
            <person name="Stavropoulos S."/>
            <person name="Stone C."/>
            <person name="Strader C."/>
            <person name="Tesfaye S."/>
            <person name="Thomson T."/>
            <person name="Thoulutsang Y."/>
            <person name="Thoulutsang D."/>
            <person name="Topham K."/>
            <person name="Topping I."/>
            <person name="Tsamla T."/>
            <person name="Vassiliev H."/>
            <person name="Vo A."/>
            <person name="Wangchuk T."/>
            <person name="Wangdi T."/>
            <person name="Weiand M."/>
            <person name="Wilkinson J."/>
            <person name="Wilson A."/>
            <person name="Yadav S."/>
            <person name="Young G."/>
            <person name="Yu Q."/>
            <person name="Zembek L."/>
            <person name="Zhong D."/>
            <person name="Zimmer A."/>
            <person name="Zwirko Z."/>
            <person name="Jaffe D.B."/>
            <person name="Alvarez P."/>
            <person name="Brockman W."/>
            <person name="Butler J."/>
            <person name="Chin C."/>
            <person name="Gnerre S."/>
            <person name="Grabherr M."/>
            <person name="Kleber M."/>
            <person name="Mauceli E."/>
            <person name="MacCallum I."/>
        </authorList>
    </citation>
    <scope>NUCLEOTIDE SEQUENCE [LARGE SCALE GENOMIC DNA]</scope>
    <source>
        <strain evidence="9">Rob3c / Tucson 14021-0248.25</strain>
    </source>
</reference>
<evidence type="ECO:0000256" key="3">
    <source>
        <dbReference type="ARBA" id="ARBA00009466"/>
    </source>
</evidence>